<dbReference type="InterPro" id="IPR028082">
    <property type="entry name" value="Peripla_BP_I"/>
</dbReference>
<dbReference type="Gene3D" id="3.40.50.2300">
    <property type="match status" value="2"/>
</dbReference>
<sequence length="351" mass="39884">MVTIKEIAKECNVSPTTVSNILNGKPNVGEETRKRVLEVVKQRGYQPNAVARGLRIQKTRMIGIIAEDLVQFSTAGVVDGIMENCEKLGYRTTVQNLRLYSRWRDTWYENEEAYTSILRPALQQIRQSQADGVIYVAGHERYIRCFPENFPIPAVMTYACETSGKVPSVVLDDERGGYEMTRYLISMGHRNIGVIGGRADNLHTGKRLLGYQRALYENNICYNPDFVCYGNWKRTDGYELLPQLLRAGVTAVFCMADQMAGGVYDYLEEHGMKAGRDLSVAGFDNQEMAEYFRPALTTMELPLRQLGRTAADLLLERLEGKETEIREREIKIPCRLIRRCSVREHTDSESG</sequence>
<evidence type="ECO:0000256" key="2">
    <source>
        <dbReference type="ARBA" id="ARBA00023125"/>
    </source>
</evidence>
<keyword evidence="1" id="KW-0805">Transcription regulation</keyword>
<dbReference type="CDD" id="cd06288">
    <property type="entry name" value="PBP1_sucrose_transcription_regulator"/>
    <property type="match status" value="1"/>
</dbReference>
<evidence type="ECO:0000313" key="5">
    <source>
        <dbReference type="EMBL" id="HJC15688.1"/>
    </source>
</evidence>
<comment type="caution">
    <text evidence="5">The sequence shown here is derived from an EMBL/GenBank/DDBJ whole genome shotgun (WGS) entry which is preliminary data.</text>
</comment>
<dbReference type="Gene3D" id="1.10.260.40">
    <property type="entry name" value="lambda repressor-like DNA-binding domains"/>
    <property type="match status" value="1"/>
</dbReference>
<gene>
    <name evidence="5" type="ORF">H9705_07675</name>
</gene>
<keyword evidence="3" id="KW-0804">Transcription</keyword>
<proteinExistence type="predicted"/>
<dbReference type="PANTHER" id="PTHR30146:SF109">
    <property type="entry name" value="HTH-TYPE TRANSCRIPTIONAL REGULATOR GALS"/>
    <property type="match status" value="1"/>
</dbReference>
<reference evidence="5" key="1">
    <citation type="journal article" date="2021" name="PeerJ">
        <title>Extensive microbial diversity within the chicken gut microbiome revealed by metagenomics and culture.</title>
        <authorList>
            <person name="Gilroy R."/>
            <person name="Ravi A."/>
            <person name="Getino M."/>
            <person name="Pursley I."/>
            <person name="Horton D.L."/>
            <person name="Alikhan N.F."/>
            <person name="Baker D."/>
            <person name="Gharbi K."/>
            <person name="Hall N."/>
            <person name="Watson M."/>
            <person name="Adriaenssens E.M."/>
            <person name="Foster-Nyarko E."/>
            <person name="Jarju S."/>
            <person name="Secka A."/>
            <person name="Antonio M."/>
            <person name="Oren A."/>
            <person name="Chaudhuri R.R."/>
            <person name="La Ragione R."/>
            <person name="Hildebrand F."/>
            <person name="Pallen M.J."/>
        </authorList>
    </citation>
    <scope>NUCLEOTIDE SEQUENCE</scope>
    <source>
        <strain evidence="5">CHK185-5351</strain>
    </source>
</reference>
<dbReference type="Proteomes" id="UP000823849">
    <property type="component" value="Unassembled WGS sequence"/>
</dbReference>
<dbReference type="Pfam" id="PF13377">
    <property type="entry name" value="Peripla_BP_3"/>
    <property type="match status" value="1"/>
</dbReference>
<dbReference type="PANTHER" id="PTHR30146">
    <property type="entry name" value="LACI-RELATED TRANSCRIPTIONAL REPRESSOR"/>
    <property type="match status" value="1"/>
</dbReference>
<dbReference type="InterPro" id="IPR046335">
    <property type="entry name" value="LacI/GalR-like_sensor"/>
</dbReference>
<dbReference type="PROSITE" id="PS50932">
    <property type="entry name" value="HTH_LACI_2"/>
    <property type="match status" value="1"/>
</dbReference>
<keyword evidence="2" id="KW-0238">DNA-binding</keyword>
<evidence type="ECO:0000259" key="4">
    <source>
        <dbReference type="PROSITE" id="PS50932"/>
    </source>
</evidence>
<reference evidence="5" key="2">
    <citation type="submission" date="2021-04" db="EMBL/GenBank/DDBJ databases">
        <authorList>
            <person name="Gilroy R."/>
        </authorList>
    </citation>
    <scope>NUCLEOTIDE SEQUENCE</scope>
    <source>
        <strain evidence="5">CHK185-5351</strain>
    </source>
</reference>
<dbReference type="Pfam" id="PF00356">
    <property type="entry name" value="LacI"/>
    <property type="match status" value="1"/>
</dbReference>
<dbReference type="InterPro" id="IPR000843">
    <property type="entry name" value="HTH_LacI"/>
</dbReference>
<dbReference type="GO" id="GO:0000976">
    <property type="term" value="F:transcription cis-regulatory region binding"/>
    <property type="evidence" value="ECO:0007669"/>
    <property type="project" value="TreeGrafter"/>
</dbReference>
<organism evidence="5 6">
    <name type="scientific">Candidatus Fusicatenibacter intestinigallinarum</name>
    <dbReference type="NCBI Taxonomy" id="2838598"/>
    <lineage>
        <taxon>Bacteria</taxon>
        <taxon>Bacillati</taxon>
        <taxon>Bacillota</taxon>
        <taxon>Clostridia</taxon>
        <taxon>Lachnospirales</taxon>
        <taxon>Lachnospiraceae</taxon>
        <taxon>Fusicatenibacter</taxon>
    </lineage>
</organism>
<dbReference type="SMART" id="SM00354">
    <property type="entry name" value="HTH_LACI"/>
    <property type="match status" value="1"/>
</dbReference>
<dbReference type="CDD" id="cd01392">
    <property type="entry name" value="HTH_LacI"/>
    <property type="match status" value="1"/>
</dbReference>
<dbReference type="SUPFAM" id="SSF53822">
    <property type="entry name" value="Periplasmic binding protein-like I"/>
    <property type="match status" value="1"/>
</dbReference>
<accession>A0A9D2SNS2</accession>
<name>A0A9D2SNS2_9FIRM</name>
<evidence type="ECO:0000256" key="3">
    <source>
        <dbReference type="ARBA" id="ARBA00023163"/>
    </source>
</evidence>
<dbReference type="GO" id="GO:0003700">
    <property type="term" value="F:DNA-binding transcription factor activity"/>
    <property type="evidence" value="ECO:0007669"/>
    <property type="project" value="TreeGrafter"/>
</dbReference>
<feature type="domain" description="HTH lacI-type" evidence="4">
    <location>
        <begin position="2"/>
        <end position="56"/>
    </location>
</feature>
<evidence type="ECO:0000313" key="6">
    <source>
        <dbReference type="Proteomes" id="UP000823849"/>
    </source>
</evidence>
<dbReference type="AlphaFoldDB" id="A0A9D2SNS2"/>
<dbReference type="SUPFAM" id="SSF47413">
    <property type="entry name" value="lambda repressor-like DNA-binding domains"/>
    <property type="match status" value="1"/>
</dbReference>
<evidence type="ECO:0000256" key="1">
    <source>
        <dbReference type="ARBA" id="ARBA00023015"/>
    </source>
</evidence>
<dbReference type="InterPro" id="IPR010982">
    <property type="entry name" value="Lambda_DNA-bd_dom_sf"/>
</dbReference>
<protein>
    <submittedName>
        <fullName evidence="5">LacI family transcriptional regulator</fullName>
    </submittedName>
</protein>
<dbReference type="EMBL" id="DWWU01000033">
    <property type="protein sequence ID" value="HJC15688.1"/>
    <property type="molecule type" value="Genomic_DNA"/>
</dbReference>